<feature type="compositionally biased region" description="Basic and acidic residues" evidence="1">
    <location>
        <begin position="116"/>
        <end position="150"/>
    </location>
</feature>
<evidence type="ECO:0000313" key="3">
    <source>
        <dbReference type="Proteomes" id="UP000815677"/>
    </source>
</evidence>
<keyword evidence="3" id="KW-1185">Reference proteome</keyword>
<dbReference type="Proteomes" id="UP000815677">
    <property type="component" value="Unassembled WGS sequence"/>
</dbReference>
<dbReference type="EMBL" id="DF847280">
    <property type="protein sequence ID" value="GAT51612.1"/>
    <property type="molecule type" value="Genomic_DNA"/>
</dbReference>
<feature type="region of interest" description="Disordered" evidence="1">
    <location>
        <begin position="113"/>
        <end position="152"/>
    </location>
</feature>
<proteinExistence type="predicted"/>
<gene>
    <name evidence="2" type="ORF">MCHLO_08738</name>
</gene>
<evidence type="ECO:0000256" key="1">
    <source>
        <dbReference type="SAM" id="MobiDB-lite"/>
    </source>
</evidence>
<reference evidence="2" key="1">
    <citation type="submission" date="2014-09" db="EMBL/GenBank/DDBJ databases">
        <title>Genome sequence of the luminous mushroom Mycena chlorophos for searching fungal bioluminescence genes.</title>
        <authorList>
            <person name="Tanaka Y."/>
            <person name="Kasuga D."/>
            <person name="Oba Y."/>
            <person name="Hase S."/>
            <person name="Sato K."/>
            <person name="Oba Y."/>
            <person name="Sakakibara Y."/>
        </authorList>
    </citation>
    <scope>NUCLEOTIDE SEQUENCE</scope>
</reference>
<accession>A0ABQ0LKQ1</accession>
<sequence>MGRPVVSLAERVAVVGVFAVAASSHLLSGRNIPALKQTVIRNKDRWVKRTVSHIFKFREGAFIMTLYNVTWRCMASTTSINARIREASMVLRPGVVVIVRSSEIPAEDSIAVTTEGSHKARPKPDTKKSARLDSAAELRRERETATELSRKPARNTGAHIVSLKRPLLTDTKTPVTVSIPLTRWREEGGVKRVIVNKQRPRTQCARKHVYDAVEQEEHTDQGSRAFVAVIRRLRGNVDAAQHSAHYARFVHIPLKQVGNRNVSALQRGKDAQQSHRQPTLVEVYPPAQHSETVKHKGQTAGCVQERQDQVVVGHDPRDDGGDGQESFFVRQIERVQSRRSVVHKEPAPVKQAGRGLLSDYVVVLQASRPTHCVEQMPSEEAHVHFSVFPGIGVAFGVRR</sequence>
<organism evidence="2 3">
    <name type="scientific">Mycena chlorophos</name>
    <name type="common">Agaric fungus</name>
    <name type="synonym">Agaricus chlorophos</name>
    <dbReference type="NCBI Taxonomy" id="658473"/>
    <lineage>
        <taxon>Eukaryota</taxon>
        <taxon>Fungi</taxon>
        <taxon>Dikarya</taxon>
        <taxon>Basidiomycota</taxon>
        <taxon>Agaricomycotina</taxon>
        <taxon>Agaricomycetes</taxon>
        <taxon>Agaricomycetidae</taxon>
        <taxon>Agaricales</taxon>
        <taxon>Marasmiineae</taxon>
        <taxon>Mycenaceae</taxon>
        <taxon>Mycena</taxon>
    </lineage>
</organism>
<evidence type="ECO:0000313" key="2">
    <source>
        <dbReference type="EMBL" id="GAT51612.1"/>
    </source>
</evidence>
<name>A0ABQ0LKQ1_MYCCL</name>
<protein>
    <submittedName>
        <fullName evidence="2">Uncharacterized protein</fullName>
    </submittedName>
</protein>